<dbReference type="InterPro" id="IPR035649">
    <property type="entry name" value="EFG_V"/>
</dbReference>
<dbReference type="InterPro" id="IPR020568">
    <property type="entry name" value="Ribosomal_Su5_D2-typ_SF"/>
</dbReference>
<proteinExistence type="predicted"/>
<dbReference type="Gene3D" id="2.40.30.10">
    <property type="entry name" value="Translation factors"/>
    <property type="match status" value="1"/>
</dbReference>
<keyword evidence="4" id="KW-0648">Protein biosynthesis</keyword>
<keyword evidence="2" id="KW-0342">GTP-binding</keyword>
<dbReference type="Pfam" id="PF22042">
    <property type="entry name" value="EF-G_D2"/>
    <property type="match status" value="1"/>
</dbReference>
<dbReference type="GO" id="GO:0005525">
    <property type="term" value="F:GTP binding"/>
    <property type="evidence" value="ECO:0007669"/>
    <property type="project" value="UniProtKB-KW"/>
</dbReference>
<sequence length="685" mass="72807">MAEFPMSNIRNISLLGHSRSGKTTLVESLLYHSGAIPRMGDTADGSTVCDFDEEEQARGISLSLAVASLVHNGTKINLVDTPGDPSFLGEVISGVSVTELTLILVDAVAGAEVGTELAWTRIQAEGQPVAILVNKMDRENADWDRALESLGEACPGATLVPFHLPIGQALDFRGIVDLVAEVAWMGDGGQTSELPHDLSDEIEEARMVLVEAAAESDDELMEKYLEGEDLSAAEVKKGLAAGVAGGTIVPVFVCSATAGIGVHSLLDRLVEVAPGADQAELPLVDGGQPESGAEAPALALTFRTIIDRYRGRINYVRVFSGTLVKGGMVKCSGSPAAEPLVNLHAAQGNDLDNQDAIGPGDIGAVSKLTGVQSGQVLYDADSEPDVVLPTYPNPLFSMAVAPATQADSAKLGQSLSQVAEEDPTLSIVNIPETKQTVIQGVGEIQVDVALKRLESGFGVGVLASTPKVPYMETVTRVGQAQYRHKKQSGGAGQFAEVHMRVEPLDRGSGFEYESEIYGGAISSVYLPSIEKGVKQVMDEGVVAGFPAVDLKVVVFDGKEHPVDSKDIAFQIAGREVFKMAASEAGATLLEPIYSMDISVPEDCMGDIMGDLTNRRGRVLGMEQETNRSVVKAEVPFAEIMRYGTDLRSMTQGRGTYEIDFLHYEEVPKHLVAKVIEGNKAEEEDE</sequence>
<evidence type="ECO:0000256" key="2">
    <source>
        <dbReference type="ARBA" id="ARBA00023134"/>
    </source>
</evidence>
<dbReference type="PROSITE" id="PS51722">
    <property type="entry name" value="G_TR_2"/>
    <property type="match status" value="1"/>
</dbReference>
<dbReference type="SMART" id="SM00838">
    <property type="entry name" value="EFG_C"/>
    <property type="match status" value="1"/>
</dbReference>
<dbReference type="CDD" id="cd04170">
    <property type="entry name" value="EF-G_bact"/>
    <property type="match status" value="1"/>
</dbReference>
<dbReference type="SUPFAM" id="SSF54980">
    <property type="entry name" value="EF-G C-terminal domain-like"/>
    <property type="match status" value="2"/>
</dbReference>
<dbReference type="CDD" id="cd03713">
    <property type="entry name" value="EFG_mtEFG_C"/>
    <property type="match status" value="1"/>
</dbReference>
<dbReference type="PANTHER" id="PTHR43261:SF6">
    <property type="entry name" value="ELONGATION FACTOR G-LIKE PROTEIN"/>
    <property type="match status" value="1"/>
</dbReference>
<dbReference type="NCBIfam" id="TIGR00231">
    <property type="entry name" value="small_GTP"/>
    <property type="match status" value="1"/>
</dbReference>
<dbReference type="Pfam" id="PF00009">
    <property type="entry name" value="GTP_EFTU"/>
    <property type="match status" value="1"/>
</dbReference>
<keyword evidence="1" id="KW-0547">Nucleotide-binding</keyword>
<dbReference type="Pfam" id="PF03764">
    <property type="entry name" value="EFG_IV"/>
    <property type="match status" value="1"/>
</dbReference>
<dbReference type="GO" id="GO:0003746">
    <property type="term" value="F:translation elongation factor activity"/>
    <property type="evidence" value="ECO:0007669"/>
    <property type="project" value="UniProtKB-KW"/>
</dbReference>
<dbReference type="Pfam" id="PF14492">
    <property type="entry name" value="EFG_III"/>
    <property type="match status" value="1"/>
</dbReference>
<dbReference type="InterPro" id="IPR014721">
    <property type="entry name" value="Ribsml_uS5_D2-typ_fold_subgr"/>
</dbReference>
<evidence type="ECO:0000256" key="1">
    <source>
        <dbReference type="ARBA" id="ARBA00022741"/>
    </source>
</evidence>
<dbReference type="Pfam" id="PF00679">
    <property type="entry name" value="EFG_C"/>
    <property type="match status" value="1"/>
</dbReference>
<dbReference type="InterPro" id="IPR041095">
    <property type="entry name" value="EFG_II"/>
</dbReference>
<dbReference type="Gene3D" id="3.30.70.870">
    <property type="entry name" value="Elongation Factor G (Translational Gtpase), domain 3"/>
    <property type="match status" value="1"/>
</dbReference>
<dbReference type="Gene3D" id="3.30.230.10">
    <property type="match status" value="1"/>
</dbReference>
<dbReference type="EMBL" id="VXPY01000095">
    <property type="protein sequence ID" value="MYD91411.1"/>
    <property type="molecule type" value="Genomic_DNA"/>
</dbReference>
<protein>
    <submittedName>
        <fullName evidence="4">Elongation factor G</fullName>
    </submittedName>
</protein>
<dbReference type="InterPro" id="IPR047872">
    <property type="entry name" value="EFG_IV"/>
</dbReference>
<dbReference type="InterPro" id="IPR027417">
    <property type="entry name" value="P-loop_NTPase"/>
</dbReference>
<comment type="caution">
    <text evidence="4">The sequence shown here is derived from an EMBL/GenBank/DDBJ whole genome shotgun (WGS) entry which is preliminary data.</text>
</comment>
<dbReference type="AlphaFoldDB" id="A0A6B1DVQ4"/>
<dbReference type="SUPFAM" id="SSF52540">
    <property type="entry name" value="P-loop containing nucleoside triphosphate hydrolases"/>
    <property type="match status" value="1"/>
</dbReference>
<dbReference type="InterPro" id="IPR000795">
    <property type="entry name" value="T_Tr_GTP-bd_dom"/>
</dbReference>
<keyword evidence="4" id="KW-0251">Elongation factor</keyword>
<dbReference type="SMART" id="SM00889">
    <property type="entry name" value="EFG_IV"/>
    <property type="match status" value="1"/>
</dbReference>
<dbReference type="InterPro" id="IPR000640">
    <property type="entry name" value="EFG_V-like"/>
</dbReference>
<dbReference type="SUPFAM" id="SSF54211">
    <property type="entry name" value="Ribosomal protein S5 domain 2-like"/>
    <property type="match status" value="1"/>
</dbReference>
<dbReference type="InterPro" id="IPR009000">
    <property type="entry name" value="Transl_B-barrel_sf"/>
</dbReference>
<name>A0A6B1DVQ4_9CHLR</name>
<accession>A0A6B1DVQ4</accession>
<dbReference type="CDD" id="cd01434">
    <property type="entry name" value="EFG_mtEFG1_IV"/>
    <property type="match status" value="1"/>
</dbReference>
<dbReference type="InterPro" id="IPR005225">
    <property type="entry name" value="Small_GTP-bd"/>
</dbReference>
<dbReference type="GO" id="GO:0032790">
    <property type="term" value="P:ribosome disassembly"/>
    <property type="evidence" value="ECO:0007669"/>
    <property type="project" value="TreeGrafter"/>
</dbReference>
<dbReference type="PANTHER" id="PTHR43261">
    <property type="entry name" value="TRANSLATION ELONGATION FACTOR G-RELATED"/>
    <property type="match status" value="1"/>
</dbReference>
<gene>
    <name evidence="4" type="ORF">F4Y08_13920</name>
</gene>
<organism evidence="4">
    <name type="scientific">Caldilineaceae bacterium SB0662_bin_9</name>
    <dbReference type="NCBI Taxonomy" id="2605258"/>
    <lineage>
        <taxon>Bacteria</taxon>
        <taxon>Bacillati</taxon>
        <taxon>Chloroflexota</taxon>
        <taxon>Caldilineae</taxon>
        <taxon>Caldilineales</taxon>
        <taxon>Caldilineaceae</taxon>
    </lineage>
</organism>
<evidence type="ECO:0000259" key="3">
    <source>
        <dbReference type="PROSITE" id="PS51722"/>
    </source>
</evidence>
<dbReference type="Gene3D" id="3.30.70.240">
    <property type="match status" value="1"/>
</dbReference>
<dbReference type="InterPro" id="IPR053905">
    <property type="entry name" value="EF-G-like_DII"/>
</dbReference>
<feature type="domain" description="Tr-type G" evidence="3">
    <location>
        <begin position="7"/>
        <end position="277"/>
    </location>
</feature>
<dbReference type="NCBIfam" id="NF009381">
    <property type="entry name" value="PRK12740.1-5"/>
    <property type="match status" value="1"/>
</dbReference>
<dbReference type="SUPFAM" id="SSF50447">
    <property type="entry name" value="Translation proteins"/>
    <property type="match status" value="1"/>
</dbReference>
<evidence type="ECO:0000313" key="4">
    <source>
        <dbReference type="EMBL" id="MYD91411.1"/>
    </source>
</evidence>
<dbReference type="FunFam" id="3.30.70.240:FF:000001">
    <property type="entry name" value="Elongation factor G"/>
    <property type="match status" value="1"/>
</dbReference>
<dbReference type="PRINTS" id="PR00315">
    <property type="entry name" value="ELONGATNFCT"/>
</dbReference>
<dbReference type="InterPro" id="IPR035647">
    <property type="entry name" value="EFG_III/V"/>
</dbReference>
<dbReference type="Gene3D" id="3.40.50.300">
    <property type="entry name" value="P-loop containing nucleotide triphosphate hydrolases"/>
    <property type="match status" value="1"/>
</dbReference>
<dbReference type="InterPro" id="IPR005517">
    <property type="entry name" value="Transl_elong_EFG/EF2_IV"/>
</dbReference>
<dbReference type="GO" id="GO:0003924">
    <property type="term" value="F:GTPase activity"/>
    <property type="evidence" value="ECO:0007669"/>
    <property type="project" value="InterPro"/>
</dbReference>
<reference evidence="4" key="1">
    <citation type="submission" date="2019-09" db="EMBL/GenBank/DDBJ databases">
        <title>Characterisation of the sponge microbiome using genome-centric metagenomics.</title>
        <authorList>
            <person name="Engelberts J.P."/>
            <person name="Robbins S.J."/>
            <person name="De Goeij J.M."/>
            <person name="Aranda M."/>
            <person name="Bell S.C."/>
            <person name="Webster N.S."/>
        </authorList>
    </citation>
    <scope>NUCLEOTIDE SEQUENCE</scope>
    <source>
        <strain evidence="4">SB0662_bin_9</strain>
    </source>
</reference>